<accession>A0AAN7SFT4</accession>
<dbReference type="InterPro" id="IPR011333">
    <property type="entry name" value="SKP1/BTB/POZ_sf"/>
</dbReference>
<keyword evidence="4" id="KW-1185">Reference proteome</keyword>
<dbReference type="AlphaFoldDB" id="A0AAN7SFT4"/>
<dbReference type="Gene3D" id="2.60.120.820">
    <property type="entry name" value="PHR domain"/>
    <property type="match status" value="1"/>
</dbReference>
<dbReference type="SMART" id="SM00875">
    <property type="entry name" value="BACK"/>
    <property type="match status" value="1"/>
</dbReference>
<organism evidence="3 4">
    <name type="scientific">Aquatica leii</name>
    <dbReference type="NCBI Taxonomy" id="1421715"/>
    <lineage>
        <taxon>Eukaryota</taxon>
        <taxon>Metazoa</taxon>
        <taxon>Ecdysozoa</taxon>
        <taxon>Arthropoda</taxon>
        <taxon>Hexapoda</taxon>
        <taxon>Insecta</taxon>
        <taxon>Pterygota</taxon>
        <taxon>Neoptera</taxon>
        <taxon>Endopterygota</taxon>
        <taxon>Coleoptera</taxon>
        <taxon>Polyphaga</taxon>
        <taxon>Elateriformia</taxon>
        <taxon>Elateroidea</taxon>
        <taxon>Lampyridae</taxon>
        <taxon>Luciolinae</taxon>
        <taxon>Aquatica</taxon>
    </lineage>
</organism>
<dbReference type="Gene3D" id="3.30.710.10">
    <property type="entry name" value="Potassium Channel Kv1.1, Chain A"/>
    <property type="match status" value="1"/>
</dbReference>
<evidence type="ECO:0000259" key="2">
    <source>
        <dbReference type="PROSITE" id="PS50097"/>
    </source>
</evidence>
<dbReference type="SUPFAM" id="SSF54695">
    <property type="entry name" value="POZ domain"/>
    <property type="match status" value="1"/>
</dbReference>
<dbReference type="InterPro" id="IPR038648">
    <property type="entry name" value="PHR_sf"/>
</dbReference>
<evidence type="ECO:0000313" key="4">
    <source>
        <dbReference type="Proteomes" id="UP001353858"/>
    </source>
</evidence>
<protein>
    <recommendedName>
        <fullName evidence="2">BTB domain-containing protein</fullName>
    </recommendedName>
</protein>
<dbReference type="GO" id="GO:0022008">
    <property type="term" value="P:neurogenesis"/>
    <property type="evidence" value="ECO:0007669"/>
    <property type="project" value="TreeGrafter"/>
</dbReference>
<sequence length="527" mass="59026">MASAAPALCDWQTARKKIHERGQYLLDSGIWSDCRFIVGIEPHQQVFEGHKLFLAMSSPVFEAMFYGGMAEKDPIAILDVQPDAFRALLEYIYTDKINLTSFDQACELCYGAKKYMLPHLVEECTKYLWSDLYPKNACRAYEFAKLFEEPILMEKCLNIISNQTQEVLSESSFDDVELSTILTVFDQDVLNIQSELELFTAITRYANRHNQTAGAKVPRLDGIANASHESNSRDPKLRDALMKIRFLTLTPQEFAEGPAASNLLNESEKFSILMNISSPSTTVSMPPGFSTSRIHRLHNVNPRQYEKLFPGSSSMDTSRTSMIKFYNQGATVLPFSEEGSSEISKKLYCTRVPLRLTDCMNTSVLDCAVTFTCDKNVCVFGIQVPAQDSMDNDERQHMNLSYTELLYAHLLDADGSRLTYTHFTSRVSCRSLIDISFNRPIYIQRNKIYKVGVVLHKTGLYPVGSYASQSMCNGVVFTFGQGLTGDSVRDGLIRSIIFSVPPANQNAGSSHGSYAIPGGPSEHNKFP</sequence>
<dbReference type="InterPro" id="IPR011705">
    <property type="entry name" value="BACK"/>
</dbReference>
<dbReference type="FunFam" id="3.30.710.10:FF:000169">
    <property type="entry name" value="BTB/POZ domain-containing protein 2"/>
    <property type="match status" value="1"/>
</dbReference>
<dbReference type="Pfam" id="PF07707">
    <property type="entry name" value="BACK"/>
    <property type="match status" value="1"/>
</dbReference>
<dbReference type="PROSITE" id="PS50097">
    <property type="entry name" value="BTB"/>
    <property type="match status" value="1"/>
</dbReference>
<dbReference type="Pfam" id="PF00651">
    <property type="entry name" value="BTB"/>
    <property type="match status" value="1"/>
</dbReference>
<dbReference type="EMBL" id="JARPUR010000003">
    <property type="protein sequence ID" value="KAK4879722.1"/>
    <property type="molecule type" value="Genomic_DNA"/>
</dbReference>
<dbReference type="GO" id="GO:0005829">
    <property type="term" value="C:cytosol"/>
    <property type="evidence" value="ECO:0007669"/>
    <property type="project" value="TreeGrafter"/>
</dbReference>
<comment type="caution">
    <text evidence="3">The sequence shown here is derived from an EMBL/GenBank/DDBJ whole genome shotgun (WGS) entry which is preliminary data.</text>
</comment>
<dbReference type="Proteomes" id="UP001353858">
    <property type="component" value="Unassembled WGS sequence"/>
</dbReference>
<feature type="domain" description="BTB" evidence="2">
    <location>
        <begin position="32"/>
        <end position="101"/>
    </location>
</feature>
<dbReference type="PANTHER" id="PTHR45774">
    <property type="entry name" value="BTB/POZ DOMAIN-CONTAINING"/>
    <property type="match status" value="1"/>
</dbReference>
<dbReference type="GO" id="GO:0000932">
    <property type="term" value="C:P-body"/>
    <property type="evidence" value="ECO:0007669"/>
    <property type="project" value="TreeGrafter"/>
</dbReference>
<dbReference type="PANTHER" id="PTHR45774:SF3">
    <property type="entry name" value="BTB (POZ) DOMAIN-CONTAINING 2B-RELATED"/>
    <property type="match status" value="1"/>
</dbReference>
<gene>
    <name evidence="3" type="ORF">RN001_007868</name>
</gene>
<dbReference type="Gene3D" id="1.25.40.420">
    <property type="match status" value="1"/>
</dbReference>
<evidence type="ECO:0000256" key="1">
    <source>
        <dbReference type="SAM" id="MobiDB-lite"/>
    </source>
</evidence>
<dbReference type="SMART" id="SM00225">
    <property type="entry name" value="BTB"/>
    <property type="match status" value="1"/>
</dbReference>
<feature type="region of interest" description="Disordered" evidence="1">
    <location>
        <begin position="504"/>
        <end position="527"/>
    </location>
</feature>
<name>A0AAN7SFT4_9COLE</name>
<dbReference type="InterPro" id="IPR000210">
    <property type="entry name" value="BTB/POZ_dom"/>
</dbReference>
<proteinExistence type="predicted"/>
<evidence type="ECO:0000313" key="3">
    <source>
        <dbReference type="EMBL" id="KAK4879722.1"/>
    </source>
</evidence>
<reference evidence="4" key="1">
    <citation type="submission" date="2023-01" db="EMBL/GenBank/DDBJ databases">
        <title>Key to firefly adult light organ development and bioluminescence: homeobox transcription factors regulate luciferase expression and transportation to peroxisome.</title>
        <authorList>
            <person name="Fu X."/>
        </authorList>
    </citation>
    <scope>NUCLEOTIDE SEQUENCE [LARGE SCALE GENOMIC DNA]</scope>
</reference>